<dbReference type="EMBL" id="CP100355">
    <property type="protein sequence ID" value="UTF52080.1"/>
    <property type="molecule type" value="Genomic_DNA"/>
</dbReference>
<dbReference type="PANTHER" id="PTHR12526">
    <property type="entry name" value="GLYCOSYLTRANSFERASE"/>
    <property type="match status" value="1"/>
</dbReference>
<protein>
    <submittedName>
        <fullName evidence="3">Glycosyltransferase family 4 protein</fullName>
    </submittedName>
</protein>
<sequence length="360" mass="40280">MRIAFVSFETAHHRETETNERFRTVLELLTDRGHDIHVCCAQFWPGEASTLERDEITYHGVSTGLEARQSFLLRLPFVLRSIGPDVIHASADPTGQVRAANWGATLARAPLVLEWYGAGIGVDGAVGIPDDRGHRYAARNADHIVTPSRMVRTWVRERGASGDRVDVVPNPIDVERIEATPPGDWVDVVYARRLDEGANLESLLLGLAELRDRNWHTLVLGDGPQRGMYEQLARDLRIDDRVTFAGETSRDERIAAYRSAHVFAQTATECVFPTEFAWALGAGCVGIVEYHADSAAHELVEGWERGFRTTSEQELADAILEAGDLEHRTYDESFADLDREAVLETYLETYRELQDARGLL</sequence>
<dbReference type="GO" id="GO:0016757">
    <property type="term" value="F:glycosyltransferase activity"/>
    <property type="evidence" value="ECO:0007669"/>
    <property type="project" value="InterPro"/>
</dbReference>
<feature type="domain" description="Glycosyl transferase family 1" evidence="1">
    <location>
        <begin position="186"/>
        <end position="322"/>
    </location>
</feature>
<dbReference type="KEGG" id="sawl:NGM29_09690"/>
<dbReference type="Pfam" id="PF00534">
    <property type="entry name" value="Glycos_transf_1"/>
    <property type="match status" value="1"/>
</dbReference>
<gene>
    <name evidence="3" type="ORF">NGM29_09690</name>
</gene>
<evidence type="ECO:0000259" key="2">
    <source>
        <dbReference type="Pfam" id="PF13579"/>
    </source>
</evidence>
<dbReference type="RefSeq" id="WP_254155841.1">
    <property type="nucleotide sequence ID" value="NZ_CP100355.1"/>
</dbReference>
<dbReference type="Proteomes" id="UP001056855">
    <property type="component" value="Chromosome"/>
</dbReference>
<dbReference type="AlphaFoldDB" id="A0A9E7N5T1"/>
<dbReference type="PANTHER" id="PTHR12526:SF630">
    <property type="entry name" value="GLYCOSYLTRANSFERASE"/>
    <property type="match status" value="1"/>
</dbReference>
<organism evidence="3 4">
    <name type="scientific">Natronosalvus rutilus</name>
    <dbReference type="NCBI Taxonomy" id="2953753"/>
    <lineage>
        <taxon>Archaea</taxon>
        <taxon>Methanobacteriati</taxon>
        <taxon>Methanobacteriota</taxon>
        <taxon>Stenosarchaea group</taxon>
        <taxon>Halobacteria</taxon>
        <taxon>Halobacteriales</taxon>
        <taxon>Natrialbaceae</taxon>
        <taxon>Natronosalvus</taxon>
    </lineage>
</organism>
<dbReference type="InterPro" id="IPR001296">
    <property type="entry name" value="Glyco_trans_1"/>
</dbReference>
<accession>A0A9E7N5T1</accession>
<feature type="domain" description="Glycosyltransferase subfamily 4-like N-terminal" evidence="2">
    <location>
        <begin position="20"/>
        <end position="170"/>
    </location>
</feature>
<evidence type="ECO:0000313" key="3">
    <source>
        <dbReference type="EMBL" id="UTF52080.1"/>
    </source>
</evidence>
<keyword evidence="4" id="KW-1185">Reference proteome</keyword>
<evidence type="ECO:0000259" key="1">
    <source>
        <dbReference type="Pfam" id="PF00534"/>
    </source>
</evidence>
<evidence type="ECO:0000313" key="4">
    <source>
        <dbReference type="Proteomes" id="UP001056855"/>
    </source>
</evidence>
<dbReference type="Gene3D" id="3.40.50.2000">
    <property type="entry name" value="Glycogen Phosphorylase B"/>
    <property type="match status" value="2"/>
</dbReference>
<dbReference type="GeneID" id="73290318"/>
<proteinExistence type="predicted"/>
<dbReference type="InterPro" id="IPR028098">
    <property type="entry name" value="Glyco_trans_4-like_N"/>
</dbReference>
<dbReference type="SUPFAM" id="SSF53756">
    <property type="entry name" value="UDP-Glycosyltransferase/glycogen phosphorylase"/>
    <property type="match status" value="1"/>
</dbReference>
<dbReference type="CDD" id="cd03801">
    <property type="entry name" value="GT4_PimA-like"/>
    <property type="match status" value="1"/>
</dbReference>
<name>A0A9E7N5T1_9EURY</name>
<dbReference type="Pfam" id="PF13579">
    <property type="entry name" value="Glyco_trans_4_4"/>
    <property type="match status" value="1"/>
</dbReference>
<reference evidence="3" key="1">
    <citation type="submission" date="2022-06" db="EMBL/GenBank/DDBJ databases">
        <title>Diverse halophilic archaea isolated from saline environments.</title>
        <authorList>
            <person name="Cui H.-L."/>
        </authorList>
    </citation>
    <scope>NUCLEOTIDE SEQUENCE</scope>
    <source>
        <strain evidence="3">WLHS1</strain>
    </source>
</reference>